<dbReference type="InterPro" id="IPR036388">
    <property type="entry name" value="WH-like_DNA-bd_sf"/>
</dbReference>
<name>A0A2S5KWF9_9PROT</name>
<dbReference type="Pfam" id="PF25872">
    <property type="entry name" value="HTH_77"/>
    <property type="match status" value="1"/>
</dbReference>
<dbReference type="PRINTS" id="PR00364">
    <property type="entry name" value="DISEASERSIST"/>
</dbReference>
<evidence type="ECO:0000313" key="4">
    <source>
        <dbReference type="EMBL" id="PPC79191.1"/>
    </source>
</evidence>
<reference evidence="4 5" key="1">
    <citation type="submission" date="2018-02" db="EMBL/GenBank/DDBJ databases">
        <title>novel marine gammaproteobacteria from coastal saline agro ecosystem.</title>
        <authorList>
            <person name="Krishnan R."/>
            <person name="Ramesh Kumar N."/>
        </authorList>
    </citation>
    <scope>NUCLEOTIDE SEQUENCE [LARGE SCALE GENOMIC DNA]</scope>
    <source>
        <strain evidence="4 5">228</strain>
    </source>
</reference>
<dbReference type="SUPFAM" id="SSF52540">
    <property type="entry name" value="P-loop containing nucleoside triphosphate hydrolases"/>
    <property type="match status" value="1"/>
</dbReference>
<evidence type="ECO:0000256" key="2">
    <source>
        <dbReference type="PROSITE-ProRule" id="PRU01091"/>
    </source>
</evidence>
<dbReference type="InterPro" id="IPR001867">
    <property type="entry name" value="OmpR/PhoB-type_DNA-bd"/>
</dbReference>
<dbReference type="Gene3D" id="3.40.50.300">
    <property type="entry name" value="P-loop containing nucleotide triphosphate hydrolases"/>
    <property type="match status" value="1"/>
</dbReference>
<dbReference type="PANTHER" id="PTHR47691:SF3">
    <property type="entry name" value="HTH-TYPE TRANSCRIPTIONAL REGULATOR RV0890C-RELATED"/>
    <property type="match status" value="1"/>
</dbReference>
<evidence type="ECO:0000256" key="1">
    <source>
        <dbReference type="ARBA" id="ARBA00023125"/>
    </source>
</evidence>
<dbReference type="InterPro" id="IPR016032">
    <property type="entry name" value="Sig_transdc_resp-reg_C-effctor"/>
</dbReference>
<dbReference type="OrthoDB" id="9811542at2"/>
<gene>
    <name evidence="4" type="ORF">C4K68_01870</name>
</gene>
<proteinExistence type="predicted"/>
<dbReference type="GO" id="GO:0003677">
    <property type="term" value="F:DNA binding"/>
    <property type="evidence" value="ECO:0007669"/>
    <property type="project" value="UniProtKB-UniRule"/>
</dbReference>
<protein>
    <submittedName>
        <fullName evidence="4">Transcriptional regulator</fullName>
    </submittedName>
</protein>
<dbReference type="CDD" id="cd00383">
    <property type="entry name" value="trans_reg_C"/>
    <property type="match status" value="1"/>
</dbReference>
<dbReference type="EMBL" id="PRLP01000005">
    <property type="protein sequence ID" value="PPC79191.1"/>
    <property type="molecule type" value="Genomic_DNA"/>
</dbReference>
<dbReference type="GO" id="GO:0006355">
    <property type="term" value="P:regulation of DNA-templated transcription"/>
    <property type="evidence" value="ECO:0007669"/>
    <property type="project" value="InterPro"/>
</dbReference>
<feature type="DNA-binding region" description="OmpR/PhoB-type" evidence="2">
    <location>
        <begin position="23"/>
        <end position="121"/>
    </location>
</feature>
<feature type="domain" description="OmpR/PhoB-type" evidence="3">
    <location>
        <begin position="23"/>
        <end position="121"/>
    </location>
</feature>
<dbReference type="Pfam" id="PF00486">
    <property type="entry name" value="Trans_reg_C"/>
    <property type="match status" value="1"/>
</dbReference>
<dbReference type="GO" id="GO:0000160">
    <property type="term" value="P:phosphorelay signal transduction system"/>
    <property type="evidence" value="ECO:0007669"/>
    <property type="project" value="InterPro"/>
</dbReference>
<dbReference type="InterPro" id="IPR058852">
    <property type="entry name" value="HTH_77"/>
</dbReference>
<evidence type="ECO:0000259" key="3">
    <source>
        <dbReference type="PROSITE" id="PS51755"/>
    </source>
</evidence>
<dbReference type="SMART" id="SM00862">
    <property type="entry name" value="Trans_reg_C"/>
    <property type="match status" value="1"/>
</dbReference>
<organism evidence="4 5">
    <name type="scientific">Proteobacteria bacterium 228</name>
    <dbReference type="NCBI Taxonomy" id="2083153"/>
    <lineage>
        <taxon>Bacteria</taxon>
        <taxon>Pseudomonadati</taxon>
        <taxon>Pseudomonadota</taxon>
    </lineage>
</organism>
<dbReference type="PROSITE" id="PS51755">
    <property type="entry name" value="OMPR_PHOB"/>
    <property type="match status" value="1"/>
</dbReference>
<dbReference type="Proteomes" id="UP000238196">
    <property type="component" value="Unassembled WGS sequence"/>
</dbReference>
<dbReference type="InterPro" id="IPR027417">
    <property type="entry name" value="P-loop_NTPase"/>
</dbReference>
<keyword evidence="1 2" id="KW-0238">DNA-binding</keyword>
<dbReference type="Gene3D" id="1.10.10.10">
    <property type="entry name" value="Winged helix-like DNA-binding domain superfamily/Winged helix DNA-binding domain"/>
    <property type="match status" value="1"/>
</dbReference>
<sequence length="949" mass="106375">MNSSHFPPHRPQTAVAVPYPQQEQVVCFGSYRIYPQQRLVFDAERPLTLGKRALDILLVLLQYAGEVVSKEQLLATVWPDNSVEEISLRVHIAALRKALGDGQHGQRYIVTVPQRGYCLAVNIISDKLAAPPLPSEREHNLPLRLTRMLGRDDVLHRLLTLTPQQRLVSVVGTGGIGKTTVALRTAELLLGQFEQGIRLLDLAPLRDESVISVVLSKVLDLPATHGDPLPQLYRHLQNRHMLLVVDNCEHLIDGIASLADSLLRHAPHLHMLCTSREPLNIEGEQVIRLNALAYPTTLMTEVQTALTFPAIQLFIERALGCADNFVPDAQELAVVVQICQRLDGIPLAIELAAAHLSSLGLRDLLFQLQSSFRLLTQGRRTALPRHQTLRATLDWSYELLCEQAQQSLRRLSIFEGRFTLESAIAVAPWGSLAASQLLPAIAELVNKSLLNVDNSNLTLRYYLLDTTRCYARNQLQLAEESELAALHHANYCLLQMKRARQQWEQQSNPNWRQQCEAQLHELRTAINWALARPAHHALAISLTLASSPLWQELSLLQEYSRYLQQALSCETVGRSAELTMQLQLLLGSAWFHCRGDTPETWAAFVAAHHLAEQCQHRMGQLQAISGQMTINLSRGDYLAALQQGQQFEKLNWQREPVLWITSRRLQALALHYAGQQREARLLLDSIGSQLPDQHDPCYVTHNLGVQYDLHVATLTLQARILWLQGLSEQACAVATRALERATRIDHATSICYTLCMAGFVIAFHNGKHPLAIQRLSLLAQLTHRHAVVFFQNWVPYYQRLYLPLVDSTGPYPQPPQPPATMIGEFIATMKASFASPALLERAERGLTGWATAELLRVKADQLLSQPASDTDSAEQVLQQALQIAREQGALIWELRSATSLAELWHSQGRQSDAYGLLAPVYEKFSEGFSTPDVQRVGALLQRWQPVSTH</sequence>
<dbReference type="PANTHER" id="PTHR47691">
    <property type="entry name" value="REGULATOR-RELATED"/>
    <property type="match status" value="1"/>
</dbReference>
<dbReference type="AlphaFoldDB" id="A0A2S5KWF9"/>
<dbReference type="SUPFAM" id="SSF46894">
    <property type="entry name" value="C-terminal effector domain of the bipartite response regulators"/>
    <property type="match status" value="1"/>
</dbReference>
<accession>A0A2S5KWF9</accession>
<evidence type="ECO:0000313" key="5">
    <source>
        <dbReference type="Proteomes" id="UP000238196"/>
    </source>
</evidence>
<comment type="caution">
    <text evidence="4">The sequence shown here is derived from an EMBL/GenBank/DDBJ whole genome shotgun (WGS) entry which is preliminary data.</text>
</comment>